<comment type="caution">
    <text evidence="1">The sequence shown here is derived from an EMBL/GenBank/DDBJ whole genome shotgun (WGS) entry which is preliminary data.</text>
</comment>
<sequence length="351" mass="39598">MMEPLEETISKALLHLNESQTAVSLDAAVEDRVEEIESLLNGIEVDKELEEGTLQDWCITGDLPDDGPAKQWCLDSTPSSSLTLQPHNGNIDQLATNLKDASKGVVVDTTLSDYANYWNQFKEFAVTIGRAKSPSEVDALFPNIPADFPTWIALWIMHKCDETDVWTGKAKLPSDPRSTYGTAQKIGWSIQQFQANGLETLPCLLLFHSTCLSSWIMILSSKVRSGEAITSARAMDMATMKQLYDFVGSVKPKEYGPTPRKHKAENPSEWAGQRIRRMLYLLYLVSVLCLLHFDEALRITWADVVFQVRDLSVSNHWQNTTLERLAKLRPEHFRIQLNLPFRKTHQYGGTA</sequence>
<dbReference type="EMBL" id="JAGFBS010000006">
    <property type="protein sequence ID" value="KAG6378987.1"/>
    <property type="molecule type" value="Genomic_DNA"/>
</dbReference>
<evidence type="ECO:0000313" key="1">
    <source>
        <dbReference type="EMBL" id="KAG6378987.1"/>
    </source>
</evidence>
<proteinExistence type="predicted"/>
<name>A0A8I2YWK2_9AGAM</name>
<accession>A0A8I2YWK2</accession>
<dbReference type="AlphaFoldDB" id="A0A8I2YWK2"/>
<keyword evidence="2" id="KW-1185">Reference proteome</keyword>
<gene>
    <name evidence="1" type="ORF">JVT61DRAFT_13277</name>
</gene>
<dbReference type="OrthoDB" id="3163890at2759"/>
<protein>
    <submittedName>
        <fullName evidence="1">Uncharacterized protein</fullName>
    </submittedName>
</protein>
<reference evidence="1" key="1">
    <citation type="submission" date="2021-03" db="EMBL/GenBank/DDBJ databases">
        <title>Evolutionary innovations through gain and loss of genes in the ectomycorrhizal Boletales.</title>
        <authorList>
            <person name="Wu G."/>
            <person name="Miyauchi S."/>
            <person name="Morin E."/>
            <person name="Yang Z.-L."/>
            <person name="Xu J."/>
            <person name="Martin F.M."/>
        </authorList>
    </citation>
    <scope>NUCLEOTIDE SEQUENCE</scope>
    <source>
        <strain evidence="1">BR01</strain>
    </source>
</reference>
<dbReference type="Proteomes" id="UP000683000">
    <property type="component" value="Unassembled WGS sequence"/>
</dbReference>
<organism evidence="1 2">
    <name type="scientific">Boletus reticuloceps</name>
    <dbReference type="NCBI Taxonomy" id="495285"/>
    <lineage>
        <taxon>Eukaryota</taxon>
        <taxon>Fungi</taxon>
        <taxon>Dikarya</taxon>
        <taxon>Basidiomycota</taxon>
        <taxon>Agaricomycotina</taxon>
        <taxon>Agaricomycetes</taxon>
        <taxon>Agaricomycetidae</taxon>
        <taxon>Boletales</taxon>
        <taxon>Boletineae</taxon>
        <taxon>Boletaceae</taxon>
        <taxon>Boletoideae</taxon>
        <taxon>Boletus</taxon>
    </lineage>
</organism>
<evidence type="ECO:0000313" key="2">
    <source>
        <dbReference type="Proteomes" id="UP000683000"/>
    </source>
</evidence>